<dbReference type="CDD" id="cd03048">
    <property type="entry name" value="GST_N_Ure2p_like"/>
    <property type="match status" value="1"/>
</dbReference>
<dbReference type="STRING" id="56484.A0A1Y2FAL8"/>
<evidence type="ECO:0000256" key="1">
    <source>
        <dbReference type="ARBA" id="ARBA00007409"/>
    </source>
</evidence>
<feature type="domain" description="GST N-terminal" evidence="3">
    <location>
        <begin position="1"/>
        <end position="82"/>
    </location>
</feature>
<evidence type="ECO:0000259" key="3">
    <source>
        <dbReference type="PROSITE" id="PS50404"/>
    </source>
</evidence>
<dbReference type="AlphaFoldDB" id="A0A1Y2FAL8"/>
<comment type="caution">
    <text evidence="5">The sequence shown here is derived from an EMBL/GenBank/DDBJ whole genome shotgun (WGS) entry which is preliminary data.</text>
</comment>
<evidence type="ECO:0000256" key="2">
    <source>
        <dbReference type="RuleBase" id="RU003494"/>
    </source>
</evidence>
<dbReference type="Pfam" id="PF00043">
    <property type="entry name" value="GST_C"/>
    <property type="match status" value="1"/>
</dbReference>
<organism evidence="5 6">
    <name type="scientific">Protomyces lactucae-debilis</name>
    <dbReference type="NCBI Taxonomy" id="2754530"/>
    <lineage>
        <taxon>Eukaryota</taxon>
        <taxon>Fungi</taxon>
        <taxon>Dikarya</taxon>
        <taxon>Ascomycota</taxon>
        <taxon>Taphrinomycotina</taxon>
        <taxon>Taphrinomycetes</taxon>
        <taxon>Taphrinales</taxon>
        <taxon>Protomycetaceae</taxon>
        <taxon>Protomyces</taxon>
    </lineage>
</organism>
<reference evidence="5 6" key="1">
    <citation type="submission" date="2016-07" db="EMBL/GenBank/DDBJ databases">
        <title>Pervasive Adenine N6-methylation of Active Genes in Fungi.</title>
        <authorList>
            <consortium name="DOE Joint Genome Institute"/>
            <person name="Mondo S.J."/>
            <person name="Dannebaum R.O."/>
            <person name="Kuo R.C."/>
            <person name="Labutti K."/>
            <person name="Haridas S."/>
            <person name="Kuo A."/>
            <person name="Salamov A."/>
            <person name="Ahrendt S.R."/>
            <person name="Lipzen A."/>
            <person name="Sullivan W."/>
            <person name="Andreopoulos W.B."/>
            <person name="Clum A."/>
            <person name="Lindquist E."/>
            <person name="Daum C."/>
            <person name="Ramamoorthy G.K."/>
            <person name="Gryganskyi A."/>
            <person name="Culley D."/>
            <person name="Magnuson J.K."/>
            <person name="James T.Y."/>
            <person name="O'Malley M.A."/>
            <person name="Stajich J.E."/>
            <person name="Spatafora J.W."/>
            <person name="Visel A."/>
            <person name="Grigoriev I.V."/>
        </authorList>
    </citation>
    <scope>NUCLEOTIDE SEQUENCE [LARGE SCALE GENOMIC DNA]</scope>
    <source>
        <strain evidence="5 6">12-1054</strain>
    </source>
</reference>
<dbReference type="Pfam" id="PF02798">
    <property type="entry name" value="GST_N"/>
    <property type="match status" value="1"/>
</dbReference>
<evidence type="ECO:0000313" key="5">
    <source>
        <dbReference type="EMBL" id="ORY80386.1"/>
    </source>
</evidence>
<dbReference type="Gene3D" id="1.20.1050.10">
    <property type="match status" value="1"/>
</dbReference>
<dbReference type="EMBL" id="MCFI01000013">
    <property type="protein sequence ID" value="ORY80386.1"/>
    <property type="molecule type" value="Genomic_DNA"/>
</dbReference>
<keyword evidence="5" id="KW-0808">Transferase</keyword>
<dbReference type="InterPro" id="IPR040079">
    <property type="entry name" value="Glutathione_S-Trfase"/>
</dbReference>
<dbReference type="SUPFAM" id="SSF47616">
    <property type="entry name" value="GST C-terminal domain-like"/>
    <property type="match status" value="1"/>
</dbReference>
<dbReference type="GO" id="GO:0016740">
    <property type="term" value="F:transferase activity"/>
    <property type="evidence" value="ECO:0007669"/>
    <property type="project" value="UniProtKB-KW"/>
</dbReference>
<dbReference type="GeneID" id="63788564"/>
<dbReference type="InterPro" id="IPR004046">
    <property type="entry name" value="GST_C"/>
</dbReference>
<name>A0A1Y2FAL8_PROLT</name>
<dbReference type="SUPFAM" id="SSF52833">
    <property type="entry name" value="Thioredoxin-like"/>
    <property type="match status" value="1"/>
</dbReference>
<dbReference type="PANTHER" id="PTHR44051">
    <property type="entry name" value="GLUTATHIONE S-TRANSFERASE-RELATED"/>
    <property type="match status" value="1"/>
</dbReference>
<dbReference type="SFLD" id="SFLDS00019">
    <property type="entry name" value="Glutathione_Transferase_(cytos"/>
    <property type="match status" value="1"/>
</dbReference>
<gene>
    <name evidence="5" type="ORF">BCR37DRAFT_403064</name>
</gene>
<dbReference type="SFLD" id="SFLDG01151">
    <property type="entry name" value="Main.2:_Nu-like"/>
    <property type="match status" value="1"/>
</dbReference>
<dbReference type="SFLD" id="SFLDG00358">
    <property type="entry name" value="Main_(cytGST)"/>
    <property type="match status" value="1"/>
</dbReference>
<dbReference type="OrthoDB" id="422574at2759"/>
<comment type="similarity">
    <text evidence="1 2">Belongs to the GST superfamily.</text>
</comment>
<evidence type="ECO:0000313" key="6">
    <source>
        <dbReference type="Proteomes" id="UP000193685"/>
    </source>
</evidence>
<keyword evidence="6" id="KW-1185">Reference proteome</keyword>
<dbReference type="RefSeq" id="XP_040724274.1">
    <property type="nucleotide sequence ID" value="XM_040871965.1"/>
</dbReference>
<dbReference type="PROSITE" id="PS50405">
    <property type="entry name" value="GST_CTER"/>
    <property type="match status" value="1"/>
</dbReference>
<accession>A0A1Y2FAL8</accession>
<dbReference type="InterPro" id="IPR036282">
    <property type="entry name" value="Glutathione-S-Trfase_C_sf"/>
</dbReference>
<dbReference type="Proteomes" id="UP000193685">
    <property type="component" value="Unassembled WGS sequence"/>
</dbReference>
<protein>
    <submittedName>
        <fullName evidence="5">Glutathione S-transferase</fullName>
    </submittedName>
</protein>
<feature type="domain" description="GST C-terminal" evidence="4">
    <location>
        <begin position="89"/>
        <end position="218"/>
    </location>
</feature>
<dbReference type="InterPro" id="IPR036249">
    <property type="entry name" value="Thioredoxin-like_sf"/>
</dbReference>
<dbReference type="InterPro" id="IPR004045">
    <property type="entry name" value="Glutathione_S-Trfase_N"/>
</dbReference>
<evidence type="ECO:0000259" key="4">
    <source>
        <dbReference type="PROSITE" id="PS50405"/>
    </source>
</evidence>
<proteinExistence type="inferred from homology"/>
<dbReference type="PROSITE" id="PS50404">
    <property type="entry name" value="GST_NTER"/>
    <property type="match status" value="1"/>
</dbReference>
<dbReference type="PANTHER" id="PTHR44051:SF8">
    <property type="entry name" value="GLUTATHIONE S-TRANSFERASE GSTA"/>
    <property type="match status" value="1"/>
</dbReference>
<dbReference type="Gene3D" id="3.40.30.10">
    <property type="entry name" value="Glutaredoxin"/>
    <property type="match status" value="1"/>
</dbReference>
<sequence length="234" mass="26677">MSDLTLYTFGTPNGHQASIALEELGLQYKAESIDISKNIQKEEWFLKINPNGRIPALTDGKLNVFETCAILLYLGDKYDKDNKISFEHGSDEYYQALSWIMFKQGGIGPMQGQANHFKLMCSVKSDYAINRYVEETKRLYGVLERQLSKTDYLVGNKYSIADIAAWCWVVYAEHLDIDLSEFPGVKAWVERIAAREAVKKGKQVPPSTKTPEELKEMFKSMKEKVAAMENTDKH</sequence>
<dbReference type="InterPro" id="IPR010987">
    <property type="entry name" value="Glutathione-S-Trfase_C-like"/>
</dbReference>
<dbReference type="OMA" id="FPITRKW"/>